<evidence type="ECO:0000256" key="6">
    <source>
        <dbReference type="ARBA" id="ARBA00022975"/>
    </source>
</evidence>
<evidence type="ECO:0000256" key="2">
    <source>
        <dbReference type="ARBA" id="ARBA00004889"/>
    </source>
</evidence>
<dbReference type="GO" id="GO:0004590">
    <property type="term" value="F:orotidine-5'-phosphate decarboxylase activity"/>
    <property type="evidence" value="ECO:0007669"/>
    <property type="project" value="UniProtKB-UniRule"/>
</dbReference>
<comment type="pathway">
    <text evidence="2 7">Pyrimidine metabolism; UMP biosynthesis via de novo pathway; UMP from orotate: step 1/2.</text>
</comment>
<dbReference type="EC" id="2.4.2.10" evidence="7"/>
<reference evidence="9" key="1">
    <citation type="submission" date="2020-10" db="EMBL/GenBank/DDBJ databases">
        <authorList>
            <person name="Castelo-Branco R."/>
            <person name="Eusebio N."/>
            <person name="Adriana R."/>
            <person name="Vieira A."/>
            <person name="Brugerolle De Fraissinette N."/>
            <person name="Rezende De Castro R."/>
            <person name="Schneider M.P."/>
            <person name="Vasconcelos V."/>
            <person name="Leao P.N."/>
        </authorList>
    </citation>
    <scope>NUCLEOTIDE SEQUENCE</scope>
    <source>
        <strain evidence="9">LEGE 07157</strain>
    </source>
</reference>
<dbReference type="InterPro" id="IPR029057">
    <property type="entry name" value="PRTase-like"/>
</dbReference>
<accession>A0A8J7IR98</accession>
<comment type="catalytic activity">
    <reaction evidence="7">
        <text>orotidine 5'-phosphate + diphosphate = orotate + 5-phospho-alpha-D-ribose 1-diphosphate</text>
        <dbReference type="Rhea" id="RHEA:10380"/>
        <dbReference type="ChEBI" id="CHEBI:30839"/>
        <dbReference type="ChEBI" id="CHEBI:33019"/>
        <dbReference type="ChEBI" id="CHEBI:57538"/>
        <dbReference type="ChEBI" id="CHEBI:58017"/>
        <dbReference type="EC" id="2.4.2.10"/>
    </reaction>
</comment>
<evidence type="ECO:0000256" key="3">
    <source>
        <dbReference type="ARBA" id="ARBA00022676"/>
    </source>
</evidence>
<dbReference type="GO" id="GO:0004588">
    <property type="term" value="F:orotate phosphoribosyltransferase activity"/>
    <property type="evidence" value="ECO:0007669"/>
    <property type="project" value="UniProtKB-UniRule"/>
</dbReference>
<dbReference type="NCBIfam" id="TIGR00336">
    <property type="entry name" value="pyrE"/>
    <property type="match status" value="1"/>
</dbReference>
<comment type="caution">
    <text evidence="9">The sequence shown here is derived from an EMBL/GenBank/DDBJ whole genome shotgun (WGS) entry which is preliminary data.</text>
</comment>
<sequence>MNFFDKLNGAIARNNSLLVLGLDPNPEMMPQSYRDFGEIGHLVEDLGDWLQGIVLQTADLVCAYKPTLGFYQSLGAEGLELLTQVLTFIPPHIPVILDAKHSDLNTNSFFARTAFKTWKVDAVTLNPYAGQDLVAPFLVDPNAAVFILCCTSNPTARSIQHYPNADLPLYLHVVKEAKTWGTPEQLALEVGSTQPEMFEEIRAIAPERTILARSIWTEGTNFKNILQAGLNDEGSGLLVPIPQDLLGSEQLPTQIQTLNQTVNQIRNERQQTSLSCDLWMPDVCLLTQHPHQDLILQLYDIGCILFGDYVQASGTAFSYYIDLRKIISKPQIFHRVLTAYAQILQDLTFDRIAGIPYGSLPTATGLSLRLNHPMIFPRKEVKAHGTRRTVEGNFQSGETVVVVDDILITGKSVMEGSEKLKSCGLKVKDIVVFLDHEQGVKDKLSEFGYRAHSVLTLGDITQTLYEAGRIDDKQYEVLRHSEG</sequence>
<comment type="similarity">
    <text evidence="7">Belongs to the purine/pyrimidine phosphoribosyltransferase family. PyrE subfamily.</text>
</comment>
<dbReference type="GO" id="GO:0044205">
    <property type="term" value="P:'de novo' UMP biosynthetic process"/>
    <property type="evidence" value="ECO:0007669"/>
    <property type="project" value="UniProtKB-UniRule"/>
</dbReference>
<dbReference type="UniPathway" id="UPA00070">
    <property type="reaction ID" value="UER00119"/>
</dbReference>
<evidence type="ECO:0000313" key="9">
    <source>
        <dbReference type="EMBL" id="MBE9115622.1"/>
    </source>
</evidence>
<feature type="binding site" evidence="7">
    <location>
        <position position="378"/>
    </location>
    <ligand>
        <name>5-phospho-alpha-D-ribose 1-diphosphate</name>
        <dbReference type="ChEBI" id="CHEBI:58017"/>
        <note>ligand shared between dimeric partners</note>
    </ligand>
</feature>
<comment type="pathway">
    <text evidence="1">Pyrimidine metabolism; UMP biosynthesis via de novo pathway; UMP from orotate: step 2/2.</text>
</comment>
<dbReference type="Pfam" id="PF00156">
    <property type="entry name" value="Pribosyltran"/>
    <property type="match status" value="1"/>
</dbReference>
<dbReference type="InterPro" id="IPR004467">
    <property type="entry name" value="Or_phspho_trans_dom"/>
</dbReference>
<gene>
    <name evidence="7" type="primary">pyrE</name>
    <name evidence="9" type="ORF">IQ249_06900</name>
</gene>
<evidence type="ECO:0000256" key="1">
    <source>
        <dbReference type="ARBA" id="ARBA00004861"/>
    </source>
</evidence>
<keyword evidence="6 7" id="KW-0665">Pyrimidine biosynthesis</keyword>
<dbReference type="Gene3D" id="3.40.50.2020">
    <property type="match status" value="1"/>
</dbReference>
<dbReference type="SUPFAM" id="SSF53271">
    <property type="entry name" value="PRTase-like"/>
    <property type="match status" value="1"/>
</dbReference>
<dbReference type="InterPro" id="IPR011995">
    <property type="entry name" value="OMPdecase_type-2"/>
</dbReference>
<keyword evidence="9" id="KW-0456">Lyase</keyword>
<dbReference type="PANTHER" id="PTHR19278">
    <property type="entry name" value="OROTATE PHOSPHORIBOSYLTRANSFERASE"/>
    <property type="match status" value="1"/>
</dbReference>
<keyword evidence="10" id="KW-1185">Reference proteome</keyword>
<keyword evidence="3 7" id="KW-0328">Glycosyltransferase</keyword>
<dbReference type="NCBIfam" id="NF004034">
    <property type="entry name" value="PRK05500.1"/>
    <property type="match status" value="1"/>
</dbReference>
<feature type="binding site" evidence="7">
    <location>
        <position position="384"/>
    </location>
    <ligand>
        <name>5-phospho-alpha-D-ribose 1-diphosphate</name>
        <dbReference type="ChEBI" id="CHEBI:58017"/>
        <note>ligand shared between dimeric partners</note>
    </ligand>
</feature>
<dbReference type="HAMAP" id="MF_01208">
    <property type="entry name" value="PyrE"/>
    <property type="match status" value="1"/>
</dbReference>
<evidence type="ECO:0000256" key="5">
    <source>
        <dbReference type="ARBA" id="ARBA00022793"/>
    </source>
</evidence>
<dbReference type="InterPro" id="IPR000836">
    <property type="entry name" value="PRTase_dom"/>
</dbReference>
<dbReference type="PANTHER" id="PTHR19278:SF9">
    <property type="entry name" value="URIDINE 5'-MONOPHOSPHATE SYNTHASE"/>
    <property type="match status" value="1"/>
</dbReference>
<name>A0A8J7IR98_9CYAN</name>
<dbReference type="Proteomes" id="UP000654482">
    <property type="component" value="Unassembled WGS sequence"/>
</dbReference>
<comment type="cofactor">
    <cofactor evidence="7">
        <name>Mg(2+)</name>
        <dbReference type="ChEBI" id="CHEBI:18420"/>
    </cofactor>
</comment>
<feature type="binding site" description="in other chain" evidence="7">
    <location>
        <position position="379"/>
    </location>
    <ligand>
        <name>5-phospho-alpha-D-ribose 1-diphosphate</name>
        <dbReference type="ChEBI" id="CHEBI:58017"/>
        <note>ligand shared between dimeric partners</note>
    </ligand>
</feature>
<dbReference type="NCBIfam" id="TIGR02127">
    <property type="entry name" value="pyrF_sub2"/>
    <property type="match status" value="1"/>
</dbReference>
<dbReference type="RefSeq" id="WP_194028715.1">
    <property type="nucleotide sequence ID" value="NZ_JADEWZ010000008.1"/>
</dbReference>
<dbReference type="CDD" id="cd06223">
    <property type="entry name" value="PRTases_typeI"/>
    <property type="match status" value="1"/>
</dbReference>
<comment type="function">
    <text evidence="7">Catalyzes the transfer of a ribosyl phosphate group from 5-phosphoribose 1-diphosphate to orotate, leading to the formation of orotidine monophosphate (OMP).</text>
</comment>
<keyword evidence="4 7" id="KW-0808">Transferase</keyword>
<dbReference type="AlphaFoldDB" id="A0A8J7IR98"/>
<dbReference type="SUPFAM" id="SSF51366">
    <property type="entry name" value="Ribulose-phoshate binding barrel"/>
    <property type="match status" value="1"/>
</dbReference>
<feature type="domain" description="Phosphoribosyltransferase" evidence="8">
    <location>
        <begin position="330"/>
        <end position="443"/>
    </location>
</feature>
<evidence type="ECO:0000259" key="8">
    <source>
        <dbReference type="Pfam" id="PF00156"/>
    </source>
</evidence>
<proteinExistence type="inferred from homology"/>
<feature type="binding site" evidence="7">
    <location>
        <position position="382"/>
    </location>
    <ligand>
        <name>5-phospho-alpha-D-ribose 1-diphosphate</name>
        <dbReference type="ChEBI" id="CHEBI:58017"/>
        <note>ligand shared between dimeric partners</note>
    </ligand>
</feature>
<feature type="binding site" description="in other chain" evidence="7">
    <location>
        <begin position="404"/>
        <end position="412"/>
    </location>
    <ligand>
        <name>5-phospho-alpha-D-ribose 1-diphosphate</name>
        <dbReference type="ChEBI" id="CHEBI:58017"/>
        <note>ligand shared between dimeric partners</note>
    </ligand>
</feature>
<evidence type="ECO:0000256" key="7">
    <source>
        <dbReference type="HAMAP-Rule" id="MF_01208"/>
    </source>
</evidence>
<dbReference type="InterPro" id="IPR013785">
    <property type="entry name" value="Aldolase_TIM"/>
</dbReference>
<dbReference type="CDD" id="cd04725">
    <property type="entry name" value="OMP_decarboxylase_like"/>
    <property type="match status" value="1"/>
</dbReference>
<dbReference type="InterPro" id="IPR011060">
    <property type="entry name" value="RibuloseP-bd_barrel"/>
</dbReference>
<organism evidence="9 10">
    <name type="scientific">Lusitaniella coriacea LEGE 07157</name>
    <dbReference type="NCBI Taxonomy" id="945747"/>
    <lineage>
        <taxon>Bacteria</taxon>
        <taxon>Bacillati</taxon>
        <taxon>Cyanobacteriota</taxon>
        <taxon>Cyanophyceae</taxon>
        <taxon>Spirulinales</taxon>
        <taxon>Lusitaniellaceae</taxon>
        <taxon>Lusitaniella</taxon>
    </lineage>
</organism>
<keyword evidence="5" id="KW-0210">Decarboxylase</keyword>
<comment type="subunit">
    <text evidence="7">Homodimer.</text>
</comment>
<dbReference type="Gene3D" id="3.20.20.70">
    <property type="entry name" value="Aldolase class I"/>
    <property type="match status" value="1"/>
</dbReference>
<protein>
    <recommendedName>
        <fullName evidence="7">Orotate phosphoribosyltransferase</fullName>
        <shortName evidence="7">OPRT</shortName>
        <shortName evidence="7">OPRTase</shortName>
        <ecNumber evidence="7">2.4.2.10</ecNumber>
    </recommendedName>
</protein>
<dbReference type="EMBL" id="JADEWZ010000008">
    <property type="protein sequence ID" value="MBE9115622.1"/>
    <property type="molecule type" value="Genomic_DNA"/>
</dbReference>
<dbReference type="InterPro" id="IPR023031">
    <property type="entry name" value="OPRT"/>
</dbReference>
<comment type="caution">
    <text evidence="7">Lacks conserved residue(s) required for the propagation of feature annotation.</text>
</comment>
<evidence type="ECO:0000313" key="10">
    <source>
        <dbReference type="Proteomes" id="UP000654482"/>
    </source>
</evidence>
<evidence type="ECO:0000256" key="4">
    <source>
        <dbReference type="ARBA" id="ARBA00022679"/>
    </source>
</evidence>
<keyword evidence="7" id="KW-0460">Magnesium</keyword>
<dbReference type="GO" id="GO:0019856">
    <property type="term" value="P:pyrimidine nucleobase biosynthetic process"/>
    <property type="evidence" value="ECO:0007669"/>
    <property type="project" value="TreeGrafter"/>
</dbReference>
<dbReference type="GO" id="GO:0000287">
    <property type="term" value="F:magnesium ion binding"/>
    <property type="evidence" value="ECO:0007669"/>
    <property type="project" value="UniProtKB-UniRule"/>
</dbReference>